<evidence type="ECO:0000313" key="2">
    <source>
        <dbReference type="Proteomes" id="UP000292373"/>
    </source>
</evidence>
<evidence type="ECO:0000313" key="1">
    <source>
        <dbReference type="EMBL" id="TBT85503.1"/>
    </source>
</evidence>
<dbReference type="Proteomes" id="UP000292373">
    <property type="component" value="Unassembled WGS sequence"/>
</dbReference>
<sequence length="255" mass="28526">MFPEYRLVGYSGYPGAEALGRLGTGDIDERMAEIEQVGADYVLDRKLMPVMELIAVTVHSQPGSDGLYRSRVKDEVVQSWLDTAREHKAMLLLNIQPGRAKFIDEVKHLEKWLVHPDVGLALDPEWAVGPDEVPGEKYGHSSGAELDEVATYVEQLVERHNLPEKVLLYHQLHANIIADEGDLMPHPGVVLIKSVDGIGTAMAKVGTWNNILKTTPEHIHMGFKLFYEEDARHGPLMSADEVLALEPEPEYILYE</sequence>
<organism evidence="1 2">
    <name type="scientific">Propioniciclava sinopodophylli</name>
    <dbReference type="NCBI Taxonomy" id="1837344"/>
    <lineage>
        <taxon>Bacteria</taxon>
        <taxon>Bacillati</taxon>
        <taxon>Actinomycetota</taxon>
        <taxon>Actinomycetes</taxon>
        <taxon>Propionibacteriales</taxon>
        <taxon>Propionibacteriaceae</taxon>
        <taxon>Propioniciclava</taxon>
    </lineage>
</organism>
<name>A0A4Q9KFZ7_9ACTN</name>
<dbReference type="EMBL" id="SDMQ01000005">
    <property type="protein sequence ID" value="TBT85503.1"/>
    <property type="molecule type" value="Genomic_DNA"/>
</dbReference>
<proteinExistence type="predicted"/>
<dbReference type="OrthoDB" id="9812120at2"/>
<accession>A0A4Q9KFZ7</accession>
<keyword evidence="2" id="KW-1185">Reference proteome</keyword>
<gene>
    <name evidence="1" type="ORF">ET989_06490</name>
</gene>
<dbReference type="AlphaFoldDB" id="A0A4Q9KFZ7"/>
<reference evidence="1 2" key="1">
    <citation type="submission" date="2019-01" db="EMBL/GenBank/DDBJ databases">
        <title>Lactibacter flavus gen. nov., sp. nov., a novel bacterium of the family Propionibacteriaceae isolated from raw milk and dairy products.</title>
        <authorList>
            <person name="Huptas C."/>
            <person name="Wenning M."/>
            <person name="Breitenwieser F."/>
            <person name="Doll E."/>
            <person name="Von Neubeck M."/>
            <person name="Busse H.-J."/>
            <person name="Scherer S."/>
        </authorList>
    </citation>
    <scope>NUCLEOTIDE SEQUENCE [LARGE SCALE GENOMIC DNA]</scope>
    <source>
        <strain evidence="1 2">KCTC 33808</strain>
    </source>
</reference>
<protein>
    <submittedName>
        <fullName evidence="1">Uncharacterized protein</fullName>
    </submittedName>
</protein>
<comment type="caution">
    <text evidence="1">The sequence shown here is derived from an EMBL/GenBank/DDBJ whole genome shotgun (WGS) entry which is preliminary data.</text>
</comment>